<keyword evidence="3" id="KW-1185">Reference proteome</keyword>
<dbReference type="RefSeq" id="WP_189078556.1">
    <property type="nucleotide sequence ID" value="NZ_BMMX01000004.1"/>
</dbReference>
<keyword evidence="1" id="KW-0732">Signal</keyword>
<name>A0A8J3BYT0_9ACTN</name>
<dbReference type="EMBL" id="BMMX01000004">
    <property type="protein sequence ID" value="GGK83561.1"/>
    <property type="molecule type" value="Genomic_DNA"/>
</dbReference>
<dbReference type="AlphaFoldDB" id="A0A8J3BYT0"/>
<reference evidence="2" key="1">
    <citation type="journal article" date="2014" name="Int. J. Syst. Evol. Microbiol.">
        <title>Complete genome sequence of Corynebacterium casei LMG S-19264T (=DSM 44701T), isolated from a smear-ripened cheese.</title>
        <authorList>
            <consortium name="US DOE Joint Genome Institute (JGI-PGF)"/>
            <person name="Walter F."/>
            <person name="Albersmeier A."/>
            <person name="Kalinowski J."/>
            <person name="Ruckert C."/>
        </authorList>
    </citation>
    <scope>NUCLEOTIDE SEQUENCE</scope>
    <source>
        <strain evidence="2">CGMCC 4.7299</strain>
    </source>
</reference>
<gene>
    <name evidence="2" type="ORF">GCM10012284_17100</name>
</gene>
<reference evidence="2" key="2">
    <citation type="submission" date="2020-09" db="EMBL/GenBank/DDBJ databases">
        <authorList>
            <person name="Sun Q."/>
            <person name="Zhou Y."/>
        </authorList>
    </citation>
    <scope>NUCLEOTIDE SEQUENCE</scope>
    <source>
        <strain evidence="2">CGMCC 4.7299</strain>
    </source>
</reference>
<proteinExistence type="predicted"/>
<feature type="chain" id="PRO_5035237552" description="Lipoprotein" evidence="1">
    <location>
        <begin position="26"/>
        <end position="209"/>
    </location>
</feature>
<feature type="signal peptide" evidence="1">
    <location>
        <begin position="1"/>
        <end position="25"/>
    </location>
</feature>
<organism evidence="2 3">
    <name type="scientific">Mangrovihabitans endophyticus</name>
    <dbReference type="NCBI Taxonomy" id="1751298"/>
    <lineage>
        <taxon>Bacteria</taxon>
        <taxon>Bacillati</taxon>
        <taxon>Actinomycetota</taxon>
        <taxon>Actinomycetes</taxon>
        <taxon>Micromonosporales</taxon>
        <taxon>Micromonosporaceae</taxon>
        <taxon>Mangrovihabitans</taxon>
    </lineage>
</organism>
<evidence type="ECO:0008006" key="4">
    <source>
        <dbReference type="Google" id="ProtNLM"/>
    </source>
</evidence>
<evidence type="ECO:0000256" key="1">
    <source>
        <dbReference type="SAM" id="SignalP"/>
    </source>
</evidence>
<protein>
    <recommendedName>
        <fullName evidence="4">Lipoprotein</fullName>
    </recommendedName>
</protein>
<dbReference type="PROSITE" id="PS51257">
    <property type="entry name" value="PROKAR_LIPOPROTEIN"/>
    <property type="match status" value="1"/>
</dbReference>
<evidence type="ECO:0000313" key="2">
    <source>
        <dbReference type="EMBL" id="GGK83561.1"/>
    </source>
</evidence>
<comment type="caution">
    <text evidence="2">The sequence shown here is derived from an EMBL/GenBank/DDBJ whole genome shotgun (WGS) entry which is preliminary data.</text>
</comment>
<accession>A0A8J3BYT0</accession>
<sequence>MRWDGTLTGRLLLCAVVLMAGCSDADVGGNQHAGLTGEWRTAGCAMPRRPQTTPLGDTMMPVTPPDLDAAMRRIDEGARAEFSGSYAGLEVDQHLVRAIVYRVPDAAFDEFVRQNAEDACIVVRDAAHDLDELRSWHDRIVTDLGFWAAQGVPISSVGSRHDGAGVEVGTHDAARARAAMTDHYGDQAPLIFIEQGPVTPLPSGPSTAP</sequence>
<dbReference type="Proteomes" id="UP000656042">
    <property type="component" value="Unassembled WGS sequence"/>
</dbReference>
<evidence type="ECO:0000313" key="3">
    <source>
        <dbReference type="Proteomes" id="UP000656042"/>
    </source>
</evidence>